<sequence>MGDFRYLSQGEKLNGGYITIPRELYTLSLYSELSNDAILLYGILLNRFKLSSRNAMKDKIGQVFVMASIENIMKMLKVSKGKARKVLKELVDLLLLKIEKMEGFNSKRRLYLGAIRKENGVSSNDKICPYQGSNNEPTKGQNLHPINNNINKHYLKSNESKGEKSLVYSYLKEFDFED</sequence>
<dbReference type="Proteomes" id="UP000198597">
    <property type="component" value="Unassembled WGS sequence"/>
</dbReference>
<organism evidence="2 3">
    <name type="scientific">Clostridium gasigenes</name>
    <dbReference type="NCBI Taxonomy" id="94869"/>
    <lineage>
        <taxon>Bacteria</taxon>
        <taxon>Bacillati</taxon>
        <taxon>Bacillota</taxon>
        <taxon>Clostridia</taxon>
        <taxon>Eubacteriales</taxon>
        <taxon>Clostridiaceae</taxon>
        <taxon>Clostridium</taxon>
    </lineage>
</organism>
<dbReference type="Pfam" id="PF06970">
    <property type="entry name" value="RepA_N"/>
    <property type="match status" value="1"/>
</dbReference>
<evidence type="ECO:0000313" key="3">
    <source>
        <dbReference type="Proteomes" id="UP000198597"/>
    </source>
</evidence>
<dbReference type="STRING" id="94869.SAMN04488529_102451"/>
<dbReference type="InterPro" id="IPR010724">
    <property type="entry name" value="RepA_N"/>
</dbReference>
<accession>A0A1H0QNX9</accession>
<name>A0A1H0QNX9_9CLOT</name>
<feature type="domain" description="Replication initiator A N-terminal" evidence="1">
    <location>
        <begin position="17"/>
        <end position="90"/>
    </location>
</feature>
<reference evidence="2 3" key="1">
    <citation type="submission" date="2016-10" db="EMBL/GenBank/DDBJ databases">
        <authorList>
            <person name="de Groot N.N."/>
        </authorList>
    </citation>
    <scope>NUCLEOTIDE SEQUENCE [LARGE SCALE GENOMIC DNA]</scope>
    <source>
        <strain evidence="2 3">DSM 12272</strain>
    </source>
</reference>
<dbReference type="RefSeq" id="WP_089967424.1">
    <property type="nucleotide sequence ID" value="NZ_FNJM01000002.1"/>
</dbReference>
<evidence type="ECO:0000313" key="2">
    <source>
        <dbReference type="EMBL" id="SDP18962.1"/>
    </source>
</evidence>
<proteinExistence type="predicted"/>
<keyword evidence="3" id="KW-1185">Reference proteome</keyword>
<dbReference type="EMBL" id="FNJM01000002">
    <property type="protein sequence ID" value="SDP18962.1"/>
    <property type="molecule type" value="Genomic_DNA"/>
</dbReference>
<dbReference type="AlphaFoldDB" id="A0A1H0QNX9"/>
<evidence type="ECO:0000259" key="1">
    <source>
        <dbReference type="Pfam" id="PF06970"/>
    </source>
</evidence>
<dbReference type="OrthoDB" id="9803733at2"/>
<gene>
    <name evidence="2" type="ORF">SAMN04488529_102451</name>
</gene>
<protein>
    <submittedName>
        <fullName evidence="2">Replication initiator protein A (RepA) N-terminus</fullName>
    </submittedName>
</protein>